<comment type="subcellular location">
    <subcellularLocation>
        <location evidence="2">Secreted</location>
    </subcellularLocation>
</comment>
<evidence type="ECO:0000256" key="10">
    <source>
        <dbReference type="ARBA" id="ARBA00023326"/>
    </source>
</evidence>
<dbReference type="EC" id="3.2.1.8" evidence="11"/>
<gene>
    <name evidence="13" type="ORF">UCDDA912_g08426</name>
</gene>
<evidence type="ECO:0000259" key="12">
    <source>
        <dbReference type="PROSITE" id="PS51760"/>
    </source>
</evidence>
<dbReference type="InterPro" id="IPR001000">
    <property type="entry name" value="GH10_dom"/>
</dbReference>
<feature type="domain" description="GH10" evidence="12">
    <location>
        <begin position="17"/>
        <end position="321"/>
    </location>
</feature>
<dbReference type="PANTHER" id="PTHR31490:SF35">
    <property type="entry name" value="ENDO-1,4-BETA-XYLANASE"/>
    <property type="match status" value="1"/>
</dbReference>
<proteinExistence type="inferred from homology"/>
<comment type="caution">
    <text evidence="13">The sequence shown here is derived from an EMBL/GenBank/DDBJ whole genome shotgun (WGS) entry which is preliminary data.</text>
</comment>
<dbReference type="OrthoDB" id="3055998at2759"/>
<dbReference type="GO" id="GO:0005576">
    <property type="term" value="C:extracellular region"/>
    <property type="evidence" value="ECO:0007669"/>
    <property type="project" value="UniProtKB-SubCell"/>
</dbReference>
<dbReference type="EMBL" id="LCUC01000371">
    <property type="protein sequence ID" value="KKY31625.1"/>
    <property type="molecule type" value="Genomic_DNA"/>
</dbReference>
<keyword evidence="6" id="KW-0858">Xylan degradation</keyword>
<keyword evidence="8 11" id="KW-0119">Carbohydrate metabolism</keyword>
<dbReference type="GO" id="GO:0045493">
    <property type="term" value="P:xylan catabolic process"/>
    <property type="evidence" value="ECO:0007669"/>
    <property type="project" value="UniProtKB-KW"/>
</dbReference>
<evidence type="ECO:0000256" key="5">
    <source>
        <dbReference type="ARBA" id="ARBA00022525"/>
    </source>
</evidence>
<accession>A0A0G2HU59</accession>
<dbReference type="Gene3D" id="3.20.20.80">
    <property type="entry name" value="Glycosidases"/>
    <property type="match status" value="2"/>
</dbReference>
<dbReference type="SMART" id="SM00633">
    <property type="entry name" value="Glyco_10"/>
    <property type="match status" value="1"/>
</dbReference>
<evidence type="ECO:0000256" key="3">
    <source>
        <dbReference type="ARBA" id="ARBA00004851"/>
    </source>
</evidence>
<reference evidence="13 14" key="1">
    <citation type="submission" date="2015-05" db="EMBL/GenBank/DDBJ databases">
        <title>Distinctive expansion of gene families associated with plant cell wall degradation and secondary metabolism in the genomes of grapevine trunk pathogens.</title>
        <authorList>
            <person name="Lawrence D.P."/>
            <person name="Travadon R."/>
            <person name="Rolshausen P.E."/>
            <person name="Baumgartner K."/>
        </authorList>
    </citation>
    <scope>NUCLEOTIDE SEQUENCE [LARGE SCALE GENOMIC DNA]</scope>
    <source>
        <strain evidence="13">DA912</strain>
    </source>
</reference>
<keyword evidence="5" id="KW-0964">Secreted</keyword>
<evidence type="ECO:0000256" key="9">
    <source>
        <dbReference type="ARBA" id="ARBA00023295"/>
    </source>
</evidence>
<keyword evidence="9 11" id="KW-0326">Glycosidase</keyword>
<dbReference type="PRINTS" id="PR00134">
    <property type="entry name" value="GLHYDRLASE10"/>
</dbReference>
<name>A0A0G2HU59_9PEZI</name>
<dbReference type="Proteomes" id="UP000034680">
    <property type="component" value="Unassembled WGS sequence"/>
</dbReference>
<evidence type="ECO:0000256" key="8">
    <source>
        <dbReference type="ARBA" id="ARBA00023277"/>
    </source>
</evidence>
<evidence type="ECO:0000256" key="7">
    <source>
        <dbReference type="ARBA" id="ARBA00022801"/>
    </source>
</evidence>
<evidence type="ECO:0000256" key="2">
    <source>
        <dbReference type="ARBA" id="ARBA00004613"/>
    </source>
</evidence>
<evidence type="ECO:0000313" key="14">
    <source>
        <dbReference type="Proteomes" id="UP000034680"/>
    </source>
</evidence>
<dbReference type="InterPro" id="IPR044846">
    <property type="entry name" value="GH10"/>
</dbReference>
<comment type="catalytic activity">
    <reaction evidence="1 11">
        <text>Endohydrolysis of (1-&gt;4)-beta-D-xylosidic linkages in xylans.</text>
        <dbReference type="EC" id="3.2.1.8"/>
    </reaction>
</comment>
<evidence type="ECO:0000256" key="1">
    <source>
        <dbReference type="ARBA" id="ARBA00000681"/>
    </source>
</evidence>
<organism evidence="13 14">
    <name type="scientific">Diaporthe ampelina</name>
    <dbReference type="NCBI Taxonomy" id="1214573"/>
    <lineage>
        <taxon>Eukaryota</taxon>
        <taxon>Fungi</taxon>
        <taxon>Dikarya</taxon>
        <taxon>Ascomycota</taxon>
        <taxon>Pezizomycotina</taxon>
        <taxon>Sordariomycetes</taxon>
        <taxon>Sordariomycetidae</taxon>
        <taxon>Diaporthales</taxon>
        <taxon>Diaporthaceae</taxon>
        <taxon>Diaporthe</taxon>
    </lineage>
</organism>
<dbReference type="Pfam" id="PF00331">
    <property type="entry name" value="Glyco_hydro_10"/>
    <property type="match status" value="2"/>
</dbReference>
<keyword evidence="14" id="KW-1185">Reference proteome</keyword>
<dbReference type="GO" id="GO:0031176">
    <property type="term" value="F:endo-1,4-beta-xylanase activity"/>
    <property type="evidence" value="ECO:0007669"/>
    <property type="project" value="UniProtKB-EC"/>
</dbReference>
<dbReference type="AlphaFoldDB" id="A0A0G2HU59"/>
<keyword evidence="7 11" id="KW-0378">Hydrolase</keyword>
<keyword evidence="10 11" id="KW-0624">Polysaccharide degradation</keyword>
<sequence length="330" mass="35764">MRVSSITGLALSATTASAQLNQLAKAAGKSYFGTGTDNGELYDSAYVKITSSTENFGQLTPANGQKWDATEPNQGSFSFTNGDAVPNFAKKNGQVTHISNVAGHYKGQCYSWDVVNEAIDDDGEYRDTVFFQALGTDYIPLAFKAAAAADPDAKACIQCPLYYNDYNIEASNAKQKKAVELVKLVKDAGERIDGIGLQGHFIVGSMSSQDDLEAVMNEFVAAGVSEVAYTEFDVKFDSLPYDDAGLAQQAEDYTTVIKACLNVEACVGWTVWDWTDKYSVGNFLIIPPANISLPPPRASPLLAHRQPVPFIDPSEFVFPSFLLDAKFCVF</sequence>
<comment type="similarity">
    <text evidence="4 11">Belongs to the glycosyl hydrolase 10 (cellulase F) family.</text>
</comment>
<evidence type="ECO:0000256" key="4">
    <source>
        <dbReference type="ARBA" id="ARBA00007495"/>
    </source>
</evidence>
<protein>
    <recommendedName>
        <fullName evidence="11">Beta-xylanase</fullName>
        <ecNumber evidence="11">3.2.1.8</ecNumber>
    </recommendedName>
</protein>
<comment type="pathway">
    <text evidence="3">Glycan degradation; xylan degradation.</text>
</comment>
<dbReference type="STRING" id="1214573.A0A0G2HU59"/>
<dbReference type="PROSITE" id="PS51760">
    <property type="entry name" value="GH10_2"/>
    <property type="match status" value="1"/>
</dbReference>
<dbReference type="InterPro" id="IPR017853">
    <property type="entry name" value="GH"/>
</dbReference>
<reference evidence="13 14" key="2">
    <citation type="submission" date="2015-05" db="EMBL/GenBank/DDBJ databases">
        <authorList>
            <person name="Morales-Cruz A."/>
            <person name="Amrine K.C."/>
            <person name="Cantu D."/>
        </authorList>
    </citation>
    <scope>NUCLEOTIDE SEQUENCE [LARGE SCALE GENOMIC DNA]</scope>
    <source>
        <strain evidence="13">DA912</strain>
    </source>
</reference>
<evidence type="ECO:0000256" key="6">
    <source>
        <dbReference type="ARBA" id="ARBA00022651"/>
    </source>
</evidence>
<evidence type="ECO:0000256" key="11">
    <source>
        <dbReference type="RuleBase" id="RU361174"/>
    </source>
</evidence>
<dbReference type="PANTHER" id="PTHR31490">
    <property type="entry name" value="GLYCOSYL HYDROLASE"/>
    <property type="match status" value="1"/>
</dbReference>
<dbReference type="SUPFAM" id="SSF51445">
    <property type="entry name" value="(Trans)glycosidases"/>
    <property type="match status" value="1"/>
</dbReference>
<evidence type="ECO:0000313" key="13">
    <source>
        <dbReference type="EMBL" id="KKY31625.1"/>
    </source>
</evidence>